<dbReference type="GO" id="GO:0046654">
    <property type="term" value="P:tetrahydrofolate biosynthetic process"/>
    <property type="evidence" value="ECO:0007669"/>
    <property type="project" value="UniProtKB-UniPathway"/>
</dbReference>
<evidence type="ECO:0000256" key="3">
    <source>
        <dbReference type="ARBA" id="ARBA00022723"/>
    </source>
</evidence>
<proteinExistence type="inferred from homology"/>
<evidence type="ECO:0000256" key="6">
    <source>
        <dbReference type="ARBA" id="ARBA00022842"/>
    </source>
</evidence>
<dbReference type="InterPro" id="IPR036615">
    <property type="entry name" value="Mur_ligase_C_dom_sf"/>
</dbReference>
<organism evidence="7 8">
    <name type="scientific">Helicobacter equorum</name>
    <dbReference type="NCBI Taxonomy" id="361872"/>
    <lineage>
        <taxon>Bacteria</taxon>
        <taxon>Pseudomonadati</taxon>
        <taxon>Campylobacterota</taxon>
        <taxon>Epsilonproteobacteria</taxon>
        <taxon>Campylobacterales</taxon>
        <taxon>Helicobacteraceae</taxon>
        <taxon>Helicobacter</taxon>
    </lineage>
</organism>
<dbReference type="UniPathway" id="UPA00077">
    <property type="reaction ID" value="UER00157"/>
</dbReference>
<dbReference type="GO" id="GO:0005737">
    <property type="term" value="C:cytoplasm"/>
    <property type="evidence" value="ECO:0007669"/>
    <property type="project" value="TreeGrafter"/>
</dbReference>
<keyword evidence="4" id="KW-0547">Nucleotide-binding</keyword>
<evidence type="ECO:0000313" key="7">
    <source>
        <dbReference type="EMBL" id="RDU66637.1"/>
    </source>
</evidence>
<dbReference type="GO" id="GO:0004326">
    <property type="term" value="F:tetrahydrofolylpolyglutamate synthase activity"/>
    <property type="evidence" value="ECO:0007669"/>
    <property type="project" value="InterPro"/>
</dbReference>
<dbReference type="PANTHER" id="PTHR11136:SF0">
    <property type="entry name" value="DIHYDROFOLATE SYNTHETASE-RELATED"/>
    <property type="match status" value="1"/>
</dbReference>
<dbReference type="Proteomes" id="UP000256514">
    <property type="component" value="Unassembled WGS sequence"/>
</dbReference>
<evidence type="ECO:0000256" key="1">
    <source>
        <dbReference type="ARBA" id="ARBA00008276"/>
    </source>
</evidence>
<dbReference type="SUPFAM" id="SSF53244">
    <property type="entry name" value="MurD-like peptide ligases, peptide-binding domain"/>
    <property type="match status" value="1"/>
</dbReference>
<dbReference type="GO" id="GO:0005524">
    <property type="term" value="F:ATP binding"/>
    <property type="evidence" value="ECO:0007669"/>
    <property type="project" value="UniProtKB-KW"/>
</dbReference>
<reference evidence="7 8" key="1">
    <citation type="submission" date="2018-04" db="EMBL/GenBank/DDBJ databases">
        <title>Novel Campyloabacter and Helicobacter Species and Strains.</title>
        <authorList>
            <person name="Mannion A.J."/>
            <person name="Shen Z."/>
            <person name="Fox J.G."/>
        </authorList>
    </citation>
    <scope>NUCLEOTIDE SEQUENCE [LARGE SCALE GENOMIC DNA]</scope>
    <source>
        <strain evidence="7 8">MIT 12-6600</strain>
    </source>
</reference>
<keyword evidence="3" id="KW-0479">Metal-binding</keyword>
<dbReference type="InterPro" id="IPR036565">
    <property type="entry name" value="Mur-like_cat_sf"/>
</dbReference>
<evidence type="ECO:0000256" key="2">
    <source>
        <dbReference type="ARBA" id="ARBA00022598"/>
    </source>
</evidence>
<comment type="caution">
    <text evidence="7">The sequence shown here is derived from an EMBL/GenBank/DDBJ whole genome shotgun (WGS) entry which is preliminary data.</text>
</comment>
<dbReference type="SUPFAM" id="SSF53623">
    <property type="entry name" value="MurD-like peptide ligases, catalytic domain"/>
    <property type="match status" value="1"/>
</dbReference>
<sequence>MNLWEFLESKGQEYAPFDPRRAHRIYAKLAPKLHIENLKVIHLVGTNGKGSTGRFIALGLMQQGYKVLHFSSPHLWHFRERFFTHTGEVCDQTLQQAHEFLQQQDFVNEASYFEYATFLALYIAQGYDFLVLEAGLGGEFDSTSVIDSDLSVFTPIGFDHKDFLGASIESIAGTKLRVMGKNVIMAPQHYPQCVSIAYEIAKDYHARIFALECIKSQTQYNVQYEKFCLTFGLQNTLDSSFWQGYVDYVSRYHLAEFLAQNLLVASFALQFFGIKIDFLTLPALNLHGRCEWLAPYIVLDVGHNQECARALKSVIEQNFKQRRVILVYNTYSDKEVHCILELLKPHIQELWIFPLTHNPRVIVRDVLVAILEDLGIAYRDFVFEDMTDSKEYVVFGSFSVVAGFLDIWREKLCKIN</sequence>
<dbReference type="Gene3D" id="3.90.190.20">
    <property type="entry name" value="Mur ligase, C-terminal domain"/>
    <property type="match status" value="1"/>
</dbReference>
<keyword evidence="6" id="KW-0460">Magnesium</keyword>
<keyword evidence="2" id="KW-0436">Ligase</keyword>
<keyword evidence="5" id="KW-0067">ATP-binding</keyword>
<keyword evidence="8" id="KW-1185">Reference proteome</keyword>
<protein>
    <submittedName>
        <fullName evidence="7">Bifunctional folylpolyglutamate synthase/dihydrofolate synthase</fullName>
    </submittedName>
</protein>
<dbReference type="InterPro" id="IPR001645">
    <property type="entry name" value="Folylpolyglutamate_synth"/>
</dbReference>
<dbReference type="GO" id="GO:0008841">
    <property type="term" value="F:dihydrofolate synthase activity"/>
    <property type="evidence" value="ECO:0007669"/>
    <property type="project" value="TreeGrafter"/>
</dbReference>
<evidence type="ECO:0000256" key="5">
    <source>
        <dbReference type="ARBA" id="ARBA00022840"/>
    </source>
</evidence>
<name>A0A3D8IMY6_9HELI</name>
<dbReference type="GO" id="GO:0046872">
    <property type="term" value="F:metal ion binding"/>
    <property type="evidence" value="ECO:0007669"/>
    <property type="project" value="UniProtKB-KW"/>
</dbReference>
<dbReference type="Gene3D" id="3.40.1190.10">
    <property type="entry name" value="Mur-like, catalytic domain"/>
    <property type="match status" value="1"/>
</dbReference>
<accession>A0A3D8IMY6</accession>
<dbReference type="PANTHER" id="PTHR11136">
    <property type="entry name" value="FOLYLPOLYGLUTAMATE SYNTHASE-RELATED"/>
    <property type="match status" value="1"/>
</dbReference>
<dbReference type="PROSITE" id="PS01012">
    <property type="entry name" value="FOLYLPOLYGLU_SYNT_2"/>
    <property type="match status" value="1"/>
</dbReference>
<dbReference type="AlphaFoldDB" id="A0A3D8IMY6"/>
<evidence type="ECO:0000256" key="4">
    <source>
        <dbReference type="ARBA" id="ARBA00022741"/>
    </source>
</evidence>
<dbReference type="InterPro" id="IPR018109">
    <property type="entry name" value="Folylpolyglutamate_synth_CS"/>
</dbReference>
<dbReference type="OrthoDB" id="9809356at2"/>
<gene>
    <name evidence="7" type="ORF">CQA54_06670</name>
</gene>
<dbReference type="NCBIfam" id="TIGR01499">
    <property type="entry name" value="folC"/>
    <property type="match status" value="1"/>
</dbReference>
<evidence type="ECO:0000313" key="8">
    <source>
        <dbReference type="Proteomes" id="UP000256514"/>
    </source>
</evidence>
<comment type="similarity">
    <text evidence="1">Belongs to the folylpolyglutamate synthase family.</text>
</comment>
<dbReference type="EMBL" id="NXLT01000005">
    <property type="protein sequence ID" value="RDU66637.1"/>
    <property type="molecule type" value="Genomic_DNA"/>
</dbReference>
<dbReference type="RefSeq" id="WP_115571332.1">
    <property type="nucleotide sequence ID" value="NZ_NXLT01000005.1"/>
</dbReference>